<name>A0A2A9PB94_OPHUN</name>
<dbReference type="InterPro" id="IPR029021">
    <property type="entry name" value="Prot-tyrosine_phosphatase-like"/>
</dbReference>
<keyword evidence="5" id="KW-1185">Reference proteome</keyword>
<comment type="caution">
    <text evidence="4">The sequence shown here is derived from an EMBL/GenBank/DDBJ whole genome shotgun (WGS) entry which is preliminary data.</text>
</comment>
<dbReference type="STRING" id="268505.A0A2A9PB94"/>
<dbReference type="Pfam" id="PF22784">
    <property type="entry name" value="PTP-SAK"/>
    <property type="match status" value="1"/>
</dbReference>
<dbReference type="Proteomes" id="UP000037136">
    <property type="component" value="Unassembled WGS sequence"/>
</dbReference>
<dbReference type="Gene3D" id="3.90.190.10">
    <property type="entry name" value="Protein tyrosine phosphatase superfamily"/>
    <property type="match status" value="1"/>
</dbReference>
<dbReference type="SUPFAM" id="SSF52799">
    <property type="entry name" value="(Phosphotyrosine protein) phosphatases II"/>
    <property type="match status" value="1"/>
</dbReference>
<dbReference type="EMBL" id="LAZP02000279">
    <property type="protein sequence ID" value="PFH58568.1"/>
    <property type="molecule type" value="Genomic_DNA"/>
</dbReference>
<keyword evidence="2" id="KW-0732">Signal</keyword>
<sequence>MYPSPLLILPLLLPLTTAIPPLKPPFPSFTTKLVKFFSASPPLRTCPPPGRPQSTAPFDAAGLHRFEWIVDRTIARSSAPFYRCRDGDQHMTPRTTAFLKRQGIKHVISLNEEARNPSIGETLQKAKIHYTPIPLSDYQSPSFADFNAAFEAFRLQGSARTLVWCGYGHGRSGTFIVALLMYLEHHKPTPRVFRHLDYAKYHVETEAQAHVLDMLQAELKRRRLEPSKTDKTKKWYKTARAPWARAVV</sequence>
<evidence type="ECO:0000256" key="1">
    <source>
        <dbReference type="ARBA" id="ARBA00022801"/>
    </source>
</evidence>
<evidence type="ECO:0000259" key="3">
    <source>
        <dbReference type="PROSITE" id="PS50056"/>
    </source>
</evidence>
<dbReference type="AlphaFoldDB" id="A0A2A9PB94"/>
<keyword evidence="1" id="KW-0378">Hydrolase</keyword>
<evidence type="ECO:0000313" key="4">
    <source>
        <dbReference type="EMBL" id="PFH58568.1"/>
    </source>
</evidence>
<dbReference type="InterPro" id="IPR057023">
    <property type="entry name" value="PTP-SAK"/>
</dbReference>
<feature type="domain" description="Tyrosine specific protein phosphatases" evidence="3">
    <location>
        <begin position="144"/>
        <end position="211"/>
    </location>
</feature>
<feature type="chain" id="PRO_5012789700" description="Tyrosine specific protein phosphatases domain-containing protein" evidence="2">
    <location>
        <begin position="19"/>
        <end position="248"/>
    </location>
</feature>
<gene>
    <name evidence="4" type="ORF">XA68_13494</name>
</gene>
<dbReference type="InterPro" id="IPR000387">
    <property type="entry name" value="Tyr_Pase_dom"/>
</dbReference>
<organism evidence="4 5">
    <name type="scientific">Ophiocordyceps unilateralis</name>
    <name type="common">Zombie-ant fungus</name>
    <name type="synonym">Torrubia unilateralis</name>
    <dbReference type="NCBI Taxonomy" id="268505"/>
    <lineage>
        <taxon>Eukaryota</taxon>
        <taxon>Fungi</taxon>
        <taxon>Dikarya</taxon>
        <taxon>Ascomycota</taxon>
        <taxon>Pezizomycotina</taxon>
        <taxon>Sordariomycetes</taxon>
        <taxon>Hypocreomycetidae</taxon>
        <taxon>Hypocreales</taxon>
        <taxon>Ophiocordycipitaceae</taxon>
        <taxon>Ophiocordyceps</taxon>
    </lineage>
</organism>
<dbReference type="OrthoDB" id="432447at2759"/>
<dbReference type="GO" id="GO:0016791">
    <property type="term" value="F:phosphatase activity"/>
    <property type="evidence" value="ECO:0007669"/>
    <property type="project" value="UniProtKB-ARBA"/>
</dbReference>
<accession>A0A2A9PB94</accession>
<dbReference type="PROSITE" id="PS50056">
    <property type="entry name" value="TYR_PHOSPHATASE_2"/>
    <property type="match status" value="1"/>
</dbReference>
<feature type="signal peptide" evidence="2">
    <location>
        <begin position="1"/>
        <end position="18"/>
    </location>
</feature>
<reference evidence="4 5" key="2">
    <citation type="journal article" date="2017" name="Sci. Rep.">
        <title>Ant-infecting Ophiocordyceps genomes reveal a high diversity of potential behavioral manipulation genes and a possible major role for enterotoxins.</title>
        <authorList>
            <person name="de Bekker C."/>
            <person name="Ohm R.A."/>
            <person name="Evans H.C."/>
            <person name="Brachmann A."/>
            <person name="Hughes D.P."/>
        </authorList>
    </citation>
    <scope>NUCLEOTIDE SEQUENCE [LARGE SCALE GENOMIC DNA]</scope>
    <source>
        <strain evidence="4 5">SC16a</strain>
    </source>
</reference>
<reference evidence="4 5" key="1">
    <citation type="journal article" date="2015" name="BMC Genomics">
        <title>Gene expression during zombie ant biting behavior reflects the complexity underlying fungal parasitic behavioral manipulation.</title>
        <authorList>
            <person name="de Bekker C."/>
            <person name="Ohm R.A."/>
            <person name="Loreto R.G."/>
            <person name="Sebastian A."/>
            <person name="Albert I."/>
            <person name="Merrow M."/>
            <person name="Brachmann A."/>
            <person name="Hughes D.P."/>
        </authorList>
    </citation>
    <scope>NUCLEOTIDE SEQUENCE [LARGE SCALE GENOMIC DNA]</scope>
    <source>
        <strain evidence="4 5">SC16a</strain>
    </source>
</reference>
<protein>
    <recommendedName>
        <fullName evidence="3">Tyrosine specific protein phosphatases domain-containing protein</fullName>
    </recommendedName>
</protein>
<evidence type="ECO:0000313" key="5">
    <source>
        <dbReference type="Proteomes" id="UP000037136"/>
    </source>
</evidence>
<proteinExistence type="predicted"/>
<evidence type="ECO:0000256" key="2">
    <source>
        <dbReference type="SAM" id="SignalP"/>
    </source>
</evidence>